<dbReference type="GO" id="GO:0007155">
    <property type="term" value="P:cell adhesion"/>
    <property type="evidence" value="ECO:0007669"/>
    <property type="project" value="InterPro"/>
</dbReference>
<feature type="region of interest" description="Disordered" evidence="1">
    <location>
        <begin position="20"/>
        <end position="128"/>
    </location>
</feature>
<feature type="compositionally biased region" description="Low complexity" evidence="1">
    <location>
        <begin position="273"/>
        <end position="282"/>
    </location>
</feature>
<keyword evidence="4" id="KW-1185">Reference proteome</keyword>
<reference evidence="3" key="1">
    <citation type="submission" date="2021-01" db="EMBL/GenBank/DDBJ databases">
        <authorList>
            <person name="Zahm M."/>
            <person name="Roques C."/>
            <person name="Cabau C."/>
            <person name="Klopp C."/>
            <person name="Donnadieu C."/>
            <person name="Jouanno E."/>
            <person name="Lampietro C."/>
            <person name="Louis A."/>
            <person name="Herpin A."/>
            <person name="Echchiki A."/>
            <person name="Berthelot C."/>
            <person name="Parey E."/>
            <person name="Roest-Crollius H."/>
            <person name="Braasch I."/>
            <person name="Postlethwait J."/>
            <person name="Bobe J."/>
            <person name="Montfort J."/>
            <person name="Bouchez O."/>
            <person name="Begum T."/>
            <person name="Mejri S."/>
            <person name="Adams A."/>
            <person name="Chen W.-J."/>
            <person name="Guiguen Y."/>
        </authorList>
    </citation>
    <scope>NUCLEOTIDE SEQUENCE</scope>
    <source>
        <tissue evidence="3">Blood</tissue>
    </source>
</reference>
<proteinExistence type="predicted"/>
<feature type="chain" id="PRO_5035812162" description="Secreted phosphoprotein 1" evidence="2">
    <location>
        <begin position="17"/>
        <end position="303"/>
    </location>
</feature>
<feature type="compositionally biased region" description="Polar residues" evidence="1">
    <location>
        <begin position="197"/>
        <end position="213"/>
    </location>
</feature>
<accession>A0A8T3CAR1</accession>
<feature type="region of interest" description="Disordered" evidence="1">
    <location>
        <begin position="195"/>
        <end position="303"/>
    </location>
</feature>
<evidence type="ECO:0008006" key="5">
    <source>
        <dbReference type="Google" id="ProtNLM"/>
    </source>
</evidence>
<dbReference type="PANTHER" id="PTHR10607:SF1">
    <property type="entry name" value="OSTEOPONTIN"/>
    <property type="match status" value="1"/>
</dbReference>
<evidence type="ECO:0000313" key="3">
    <source>
        <dbReference type="EMBL" id="KAI1881906.1"/>
    </source>
</evidence>
<evidence type="ECO:0000256" key="2">
    <source>
        <dbReference type="SAM" id="SignalP"/>
    </source>
</evidence>
<dbReference type="EMBL" id="JAERUA010000025">
    <property type="protein sequence ID" value="KAI1881906.1"/>
    <property type="molecule type" value="Genomic_DNA"/>
</dbReference>
<evidence type="ECO:0000313" key="4">
    <source>
        <dbReference type="Proteomes" id="UP000829720"/>
    </source>
</evidence>
<protein>
    <recommendedName>
        <fullName evidence="5">Secreted phosphoprotein 1</fullName>
    </recommendedName>
</protein>
<evidence type="ECO:0000256" key="1">
    <source>
        <dbReference type="SAM" id="MobiDB-lite"/>
    </source>
</evidence>
<dbReference type="PANTHER" id="PTHR10607">
    <property type="entry name" value="OSTEOPONTIN"/>
    <property type="match status" value="1"/>
</dbReference>
<dbReference type="GO" id="GO:0001503">
    <property type="term" value="P:ossification"/>
    <property type="evidence" value="ECO:0007669"/>
    <property type="project" value="InterPro"/>
</dbReference>
<dbReference type="AlphaFoldDB" id="A0A8T3CAR1"/>
<dbReference type="OrthoDB" id="8958619at2759"/>
<comment type="caution">
    <text evidence="3">The sequence shown here is derived from an EMBL/GenBank/DDBJ whole genome shotgun (WGS) entry which is preliminary data.</text>
</comment>
<organism evidence="3 4">
    <name type="scientific">Albula goreensis</name>
    <dbReference type="NCBI Taxonomy" id="1534307"/>
    <lineage>
        <taxon>Eukaryota</taxon>
        <taxon>Metazoa</taxon>
        <taxon>Chordata</taxon>
        <taxon>Craniata</taxon>
        <taxon>Vertebrata</taxon>
        <taxon>Euteleostomi</taxon>
        <taxon>Actinopterygii</taxon>
        <taxon>Neopterygii</taxon>
        <taxon>Teleostei</taxon>
        <taxon>Albuliformes</taxon>
        <taxon>Albulidae</taxon>
        <taxon>Albula</taxon>
    </lineage>
</organism>
<dbReference type="Proteomes" id="UP000829720">
    <property type="component" value="Unassembled WGS sequence"/>
</dbReference>
<feature type="compositionally biased region" description="Acidic residues" evidence="1">
    <location>
        <begin position="76"/>
        <end position="97"/>
    </location>
</feature>
<keyword evidence="2" id="KW-0732">Signal</keyword>
<feature type="compositionally biased region" description="Low complexity" evidence="1">
    <location>
        <begin position="223"/>
        <end position="232"/>
    </location>
</feature>
<dbReference type="InterPro" id="IPR002038">
    <property type="entry name" value="Osteopontin"/>
</dbReference>
<feature type="signal peptide" evidence="2">
    <location>
        <begin position="1"/>
        <end position="16"/>
    </location>
</feature>
<gene>
    <name evidence="3" type="ORF">AGOR_G00244300</name>
</gene>
<sequence length="303" mass="31874">MKTLIVFLVLLATVYCHPVKRSASSSESSEEVVKPSRLQLKATPVLPPAAPAQGLTAGSDESSDSSDEAQDHTASEDSDDSDDTDENDTDESSESAESETTSAPPAPVETTLPPITDSGRGDNLGYPSDYKKSIIFVESNKIEKGPSPYKFYGDNKAEEGMNFVSKKIYEGKDGNAIDKNLKVYKALQVHDEVLEEGTSTPDVESQGLDSASGTAEEPTYRQAEVGVEAGVEGVEEEESASATDSASASASEEEESNSSQSSEEATVTPGAADSDSSQSSESQESDSSETQETSEAPIVVTAK</sequence>
<name>A0A8T3CAR1_9TELE</name>
<feature type="compositionally biased region" description="Low complexity" evidence="1">
    <location>
        <begin position="240"/>
        <end position="250"/>
    </location>
</feature>